<feature type="domain" description="HTH La-type RNA-binding" evidence="4">
    <location>
        <begin position="360"/>
        <end position="453"/>
    </location>
</feature>
<comment type="caution">
    <text evidence="5">The sequence shown here is derived from an EMBL/GenBank/DDBJ whole genome shotgun (WGS) entry which is preliminary data.</text>
</comment>
<evidence type="ECO:0000256" key="1">
    <source>
        <dbReference type="ARBA" id="ARBA00022884"/>
    </source>
</evidence>
<dbReference type="SMART" id="SM00684">
    <property type="entry name" value="DM15"/>
    <property type="match status" value="3"/>
</dbReference>
<dbReference type="OMA" id="MMSHEIN"/>
<feature type="compositionally biased region" description="Low complexity" evidence="3">
    <location>
        <begin position="212"/>
        <end position="282"/>
    </location>
</feature>
<dbReference type="InterPro" id="IPR036390">
    <property type="entry name" value="WH_DNA-bd_sf"/>
</dbReference>
<feature type="compositionally biased region" description="Low complexity" evidence="3">
    <location>
        <begin position="453"/>
        <end position="474"/>
    </location>
</feature>
<dbReference type="InterPro" id="IPR036388">
    <property type="entry name" value="WH-like_DNA-bd_sf"/>
</dbReference>
<feature type="compositionally biased region" description="Basic residues" evidence="3">
    <location>
        <begin position="127"/>
        <end position="139"/>
    </location>
</feature>
<dbReference type="InParanoid" id="A0A1X2HVQ0"/>
<feature type="compositionally biased region" description="Low complexity" evidence="3">
    <location>
        <begin position="115"/>
        <end position="126"/>
    </location>
</feature>
<dbReference type="CDD" id="cd07323">
    <property type="entry name" value="LAM"/>
    <property type="match status" value="1"/>
</dbReference>
<feature type="compositionally biased region" description="Basic and acidic residues" evidence="3">
    <location>
        <begin position="197"/>
        <end position="207"/>
    </location>
</feature>
<dbReference type="Gene3D" id="1.10.10.10">
    <property type="entry name" value="Winged helix-like DNA-binding domain superfamily/Winged helix DNA-binding domain"/>
    <property type="match status" value="1"/>
</dbReference>
<dbReference type="GO" id="GO:0045727">
    <property type="term" value="P:positive regulation of translation"/>
    <property type="evidence" value="ECO:0007669"/>
    <property type="project" value="TreeGrafter"/>
</dbReference>
<dbReference type="PROSITE" id="PS50961">
    <property type="entry name" value="HTH_LA"/>
    <property type="match status" value="1"/>
</dbReference>
<feature type="compositionally biased region" description="Low complexity" evidence="3">
    <location>
        <begin position="486"/>
        <end position="513"/>
    </location>
</feature>
<feature type="region of interest" description="Disordered" evidence="3">
    <location>
        <begin position="866"/>
        <end position="893"/>
    </location>
</feature>
<dbReference type="EMBL" id="MCGN01000001">
    <property type="protein sequence ID" value="ORZ03617.1"/>
    <property type="molecule type" value="Genomic_DNA"/>
</dbReference>
<accession>A0A1X2HVQ0</accession>
<proteinExistence type="predicted"/>
<sequence length="893" mass="100241">MASPSSKGKSVTTAPAETNPQETFHAEASTSNNNSNDNNNGNMKSKNNATPSNDDKKPTVPAPQPAVNVWQARKTAAANGNPSSEKLSEQNNDQVNPDLPAQAWPAPNEAPGTMAASEETAAPSTAKKGKFAKGKKSQWKRYTPVITHASPTPRNKSSRKQQQSQSNKKDGKDKGASNKDSTPNKKHASRRPSTNTPRKDKKTDNPSKRKPSITSATTTASMVTAAPSTTPSSVTAASATTITTTTTTTTSNNSSNNNKNAATVPPNATAASTTSPTATRNTDQSPRRISTEAKAASPRQYQERHNNYNQHHQHNHQHYHSQERSPYRGRGRGRGRGAIQRNDYASLAMQAARVRPAFVAVDAETLKFYIMQQVEYYFSIDNLCKDVFLRSKMDPEGFIDLQVLANFNRMKALCTDIEFIKNALQKSEIVELREDGKVRRREGWETWVFPNPSSASTGRSSAAVAASSSSAAKSVNSPQPPPPSSRPSTSAAADSSTPSTSASKANGNNNNAASHDDEDGLFELEDEWIDGSRPNTVQKYYISDDEDEDEHDFDEDMVARIMIVTQRKRDRTHVPFERSKMNQDVSDMINEGLYQYESGLSEHHQKDAKVGTIDPEQFAQLSMNAKDSQRAQPIQATTVLAPRFYPIQPESLQIYGSTPTNGKKDHRSHVGWVLSEEAYHYDPNDQLSTSYKGGENLSSSVDMAHSFPHFQHPSHELLKDNGFVQHKYYKYHAKALQERKQVGPGHSHEMNTLFRFWSHFLRDHFNNKMYNEFLRLAVEDANHNYRYGLECLFRFYSYGLEKRFRKAVFRDFQDLTLADYDNGNLYGLEKFWAYLYYRKDKRELKLKKRLEDLVGQFKSIEDFRHAQPPQKVTQGDKEVYHVPRSHEHHHGKQ</sequence>
<name>A0A1X2HVQ0_SYNRA</name>
<keyword evidence="6" id="KW-1185">Reference proteome</keyword>
<evidence type="ECO:0000256" key="2">
    <source>
        <dbReference type="PROSITE-ProRule" id="PRU00332"/>
    </source>
</evidence>
<feature type="region of interest" description="Disordered" evidence="3">
    <location>
        <begin position="1"/>
        <end position="337"/>
    </location>
</feature>
<feature type="region of interest" description="Disordered" evidence="3">
    <location>
        <begin position="449"/>
        <end position="517"/>
    </location>
</feature>
<dbReference type="InterPro" id="IPR045180">
    <property type="entry name" value="La_dom_prot"/>
</dbReference>
<evidence type="ECO:0000259" key="4">
    <source>
        <dbReference type="PROSITE" id="PS50961"/>
    </source>
</evidence>
<dbReference type="SMART" id="SM00715">
    <property type="entry name" value="LA"/>
    <property type="match status" value="1"/>
</dbReference>
<reference evidence="5 6" key="1">
    <citation type="submission" date="2016-07" db="EMBL/GenBank/DDBJ databases">
        <title>Pervasive Adenine N6-methylation of Active Genes in Fungi.</title>
        <authorList>
            <consortium name="DOE Joint Genome Institute"/>
            <person name="Mondo S.J."/>
            <person name="Dannebaum R.O."/>
            <person name="Kuo R.C."/>
            <person name="Labutti K."/>
            <person name="Haridas S."/>
            <person name="Kuo A."/>
            <person name="Salamov A."/>
            <person name="Ahrendt S.R."/>
            <person name="Lipzen A."/>
            <person name="Sullivan W."/>
            <person name="Andreopoulos W.B."/>
            <person name="Clum A."/>
            <person name="Lindquist E."/>
            <person name="Daum C."/>
            <person name="Ramamoorthy G.K."/>
            <person name="Gryganskyi A."/>
            <person name="Culley D."/>
            <person name="Magnuson J.K."/>
            <person name="James T.Y."/>
            <person name="O'Malley M.A."/>
            <person name="Stajich J.E."/>
            <person name="Spatafora J.W."/>
            <person name="Visel A."/>
            <person name="Grigoriev I.V."/>
        </authorList>
    </citation>
    <scope>NUCLEOTIDE SEQUENCE [LARGE SCALE GENOMIC DNA]</scope>
    <source>
        <strain evidence="5 6">NRRL 2496</strain>
    </source>
</reference>
<feature type="compositionally biased region" description="Basic and acidic residues" evidence="3">
    <location>
        <begin position="167"/>
        <end position="177"/>
    </location>
</feature>
<dbReference type="GO" id="GO:0005829">
    <property type="term" value="C:cytosol"/>
    <property type="evidence" value="ECO:0007669"/>
    <property type="project" value="TreeGrafter"/>
</dbReference>
<dbReference type="OrthoDB" id="340227at2759"/>
<feature type="compositionally biased region" description="Low complexity" evidence="3">
    <location>
        <begin position="29"/>
        <end position="48"/>
    </location>
</feature>
<protein>
    <recommendedName>
        <fullName evidence="4">HTH La-type RNA-binding domain-containing protein</fullName>
    </recommendedName>
</protein>
<feature type="compositionally biased region" description="Polar residues" evidence="3">
    <location>
        <begin position="1"/>
        <end position="22"/>
    </location>
</feature>
<dbReference type="GO" id="GO:0000339">
    <property type="term" value="F:RNA cap binding"/>
    <property type="evidence" value="ECO:0007669"/>
    <property type="project" value="InterPro"/>
</dbReference>
<dbReference type="InterPro" id="IPR006630">
    <property type="entry name" value="La_HTH"/>
</dbReference>
<dbReference type="PANTHER" id="PTHR22792:SF132">
    <property type="entry name" value="LA-RELATED PROTEIN 1"/>
    <property type="match status" value="1"/>
</dbReference>
<dbReference type="Pfam" id="PF21071">
    <property type="entry name" value="LARP1_HEAT"/>
    <property type="match status" value="1"/>
</dbReference>
<organism evidence="5 6">
    <name type="scientific">Syncephalastrum racemosum</name>
    <name type="common">Filamentous fungus</name>
    <dbReference type="NCBI Taxonomy" id="13706"/>
    <lineage>
        <taxon>Eukaryota</taxon>
        <taxon>Fungi</taxon>
        <taxon>Fungi incertae sedis</taxon>
        <taxon>Mucoromycota</taxon>
        <taxon>Mucoromycotina</taxon>
        <taxon>Mucoromycetes</taxon>
        <taxon>Mucorales</taxon>
        <taxon>Syncephalastraceae</taxon>
        <taxon>Syncephalastrum</taxon>
    </lineage>
</organism>
<dbReference type="STRING" id="13706.A0A1X2HVQ0"/>
<dbReference type="GO" id="GO:0048255">
    <property type="term" value="P:mRNA stabilization"/>
    <property type="evidence" value="ECO:0007669"/>
    <property type="project" value="InterPro"/>
</dbReference>
<dbReference type="Proteomes" id="UP000242180">
    <property type="component" value="Unassembled WGS sequence"/>
</dbReference>
<feature type="compositionally biased region" description="Polar residues" evidence="3">
    <location>
        <begin position="78"/>
        <end position="95"/>
    </location>
</feature>
<dbReference type="PANTHER" id="PTHR22792">
    <property type="entry name" value="LUPUS LA PROTEIN-RELATED"/>
    <property type="match status" value="1"/>
</dbReference>
<dbReference type="GO" id="GO:0010494">
    <property type="term" value="C:cytoplasmic stress granule"/>
    <property type="evidence" value="ECO:0007669"/>
    <property type="project" value="TreeGrafter"/>
</dbReference>
<dbReference type="InterPro" id="IPR006607">
    <property type="entry name" value="DM15"/>
</dbReference>
<evidence type="ECO:0000313" key="6">
    <source>
        <dbReference type="Proteomes" id="UP000242180"/>
    </source>
</evidence>
<evidence type="ECO:0000256" key="3">
    <source>
        <dbReference type="SAM" id="MobiDB-lite"/>
    </source>
</evidence>
<gene>
    <name evidence="5" type="ORF">BCR43DRAFT_520730</name>
</gene>
<keyword evidence="1 2" id="KW-0694">RNA-binding</keyword>
<feature type="compositionally biased region" description="Basic and acidic residues" evidence="3">
    <location>
        <begin position="874"/>
        <end position="885"/>
    </location>
</feature>
<dbReference type="Pfam" id="PF05383">
    <property type="entry name" value="La"/>
    <property type="match status" value="1"/>
</dbReference>
<evidence type="ECO:0000313" key="5">
    <source>
        <dbReference type="EMBL" id="ORZ03617.1"/>
    </source>
</evidence>
<dbReference type="SUPFAM" id="SSF46785">
    <property type="entry name" value="Winged helix' DNA-binding domain"/>
    <property type="match status" value="1"/>
</dbReference>
<dbReference type="AlphaFoldDB" id="A0A1X2HVQ0"/>